<dbReference type="Pfam" id="PF18914">
    <property type="entry name" value="DUF5666"/>
    <property type="match status" value="3"/>
</dbReference>
<evidence type="ECO:0000256" key="1">
    <source>
        <dbReference type="SAM" id="SignalP"/>
    </source>
</evidence>
<comment type="caution">
    <text evidence="3">The sequence shown here is derived from an EMBL/GenBank/DDBJ whole genome shotgun (WGS) entry which is preliminary data.</text>
</comment>
<feature type="domain" description="DUF5666" evidence="2">
    <location>
        <begin position="166"/>
        <end position="220"/>
    </location>
</feature>
<dbReference type="AlphaFoldDB" id="A0A3P3QBN8"/>
<dbReference type="Proteomes" id="UP000276260">
    <property type="component" value="Unassembled WGS sequence"/>
</dbReference>
<evidence type="ECO:0000259" key="2">
    <source>
        <dbReference type="Pfam" id="PF18914"/>
    </source>
</evidence>
<feature type="signal peptide" evidence="1">
    <location>
        <begin position="1"/>
        <end position="18"/>
    </location>
</feature>
<dbReference type="EMBL" id="RRCF01000008">
    <property type="protein sequence ID" value="RRJ18498.1"/>
    <property type="molecule type" value="Genomic_DNA"/>
</dbReference>
<organism evidence="3 4">
    <name type="scientific">Rheinheimera mesophila</name>
    <dbReference type="NCBI Taxonomy" id="1547515"/>
    <lineage>
        <taxon>Bacteria</taxon>
        <taxon>Pseudomonadati</taxon>
        <taxon>Pseudomonadota</taxon>
        <taxon>Gammaproteobacteria</taxon>
        <taxon>Chromatiales</taxon>
        <taxon>Chromatiaceae</taxon>
        <taxon>Rheinheimera</taxon>
    </lineage>
</organism>
<sequence>MLKKIMFLTATVALTACGGSSDSISVPNPGSGGDINYPKLIVGTINAISVQNVTVNDYSWPTEHVVVQYGDNMLSQHMLTEGAAVRVYTDGKKLSTIELNPTIAGEASKVESGSMTVAGVTMNYDTIANDIRNGDYVLVSTNKYSDVIDVTAVTKLSSAPLYSEIEGRISEIIPGSSTFVINDILIDYSAAVIEGGPVNAGAWVEVFGQFEGHVFIAYEVDVEGYSNTNDIEIEGVVTWVDPQQVAFELNNHIALEVSPQTRFKDGTQRDLAVGKVIDVKIKNTNDSSLVSEIDFQYEMVPPVSGKPQNYELFGRASYSNSVLIVNGFTFKLDPQTRFDDGLTLGQLDGAELEIDGVFRDGAYWVREIERKDHDREVSLEGLVENGGIWGYSASDRSLEHFEGLWVELECFFDGLSLSQCQID</sequence>
<dbReference type="InterPro" id="IPR043724">
    <property type="entry name" value="DUF5666"/>
</dbReference>
<keyword evidence="1" id="KW-0732">Signal</keyword>
<feature type="domain" description="DUF5666" evidence="2">
    <location>
        <begin position="319"/>
        <end position="369"/>
    </location>
</feature>
<evidence type="ECO:0000313" key="3">
    <source>
        <dbReference type="EMBL" id="RRJ18498.1"/>
    </source>
</evidence>
<evidence type="ECO:0000313" key="4">
    <source>
        <dbReference type="Proteomes" id="UP000276260"/>
    </source>
</evidence>
<feature type="chain" id="PRO_5018764323" description="DUF5666 domain-containing protein" evidence="1">
    <location>
        <begin position="19"/>
        <end position="423"/>
    </location>
</feature>
<proteinExistence type="predicted"/>
<accession>A0A3P3QBN8</accession>
<protein>
    <recommendedName>
        <fullName evidence="2">DUF5666 domain-containing protein</fullName>
    </recommendedName>
</protein>
<dbReference type="RefSeq" id="WP_046520903.1">
    <property type="nucleotide sequence ID" value="NZ_LAVS01000087.1"/>
</dbReference>
<feature type="domain" description="DUF5666" evidence="2">
    <location>
        <begin position="234"/>
        <end position="290"/>
    </location>
</feature>
<gene>
    <name evidence="3" type="ORF">EIK76_17225</name>
</gene>
<reference evidence="3 4" key="1">
    <citation type="submission" date="2018-11" db="EMBL/GenBank/DDBJ databases">
        <title>Draft genome analysis of Rheinheimera mesophila isolated from an industrial waste site.</title>
        <authorList>
            <person name="Yu Q."/>
            <person name="Qi Y."/>
            <person name="Zhang H."/>
            <person name="Lu Y."/>
            <person name="Pu J."/>
        </authorList>
    </citation>
    <scope>NUCLEOTIDE SEQUENCE [LARGE SCALE GENOMIC DNA]</scope>
    <source>
        <strain evidence="3 4">IITR13</strain>
    </source>
</reference>
<keyword evidence="4" id="KW-1185">Reference proteome</keyword>
<dbReference type="PROSITE" id="PS51257">
    <property type="entry name" value="PROKAR_LIPOPROTEIN"/>
    <property type="match status" value="1"/>
</dbReference>
<dbReference type="OrthoDB" id="5592950at2"/>
<name>A0A3P3QBN8_9GAMM</name>